<dbReference type="OrthoDB" id="2579977at2759"/>
<dbReference type="SUPFAM" id="SSF49899">
    <property type="entry name" value="Concanavalin A-like lectins/glucanases"/>
    <property type="match status" value="1"/>
</dbReference>
<dbReference type="PROSITE" id="PS51762">
    <property type="entry name" value="GH16_2"/>
    <property type="match status" value="1"/>
</dbReference>
<evidence type="ECO:0000313" key="4">
    <source>
        <dbReference type="EMBL" id="ORX34192.1"/>
    </source>
</evidence>
<reference evidence="4 5" key="1">
    <citation type="submission" date="2017-03" db="EMBL/GenBank/DDBJ databases">
        <title>Widespread Adenine N6-methylation of Active Genes in Fungi.</title>
        <authorList>
            <consortium name="DOE Joint Genome Institute"/>
            <person name="Mondo S.J."/>
            <person name="Dannebaum R.O."/>
            <person name="Kuo R.C."/>
            <person name="Louie K.B."/>
            <person name="Bewick A.J."/>
            <person name="Labutti K."/>
            <person name="Haridas S."/>
            <person name="Kuo A."/>
            <person name="Salamov A."/>
            <person name="Ahrendt S.R."/>
            <person name="Lau R."/>
            <person name="Bowen B.P."/>
            <person name="Lipzen A."/>
            <person name="Sullivan W."/>
            <person name="Andreopoulos W.B."/>
            <person name="Clum A."/>
            <person name="Lindquist E."/>
            <person name="Daum C."/>
            <person name="Northen T.R."/>
            <person name="Ramamoorthy G."/>
            <person name="Schmitz R.J."/>
            <person name="Gryganskyi A."/>
            <person name="Culley D."/>
            <person name="Magnuson J."/>
            <person name="James T.Y."/>
            <person name="O'Malley M.A."/>
            <person name="Stajich J.E."/>
            <person name="Spatafora J.W."/>
            <person name="Visel A."/>
            <person name="Grigoriev I.V."/>
        </authorList>
    </citation>
    <scope>NUCLEOTIDE SEQUENCE [LARGE SCALE GENOMIC DNA]</scope>
    <source>
        <strain evidence="4 5">NRRL Y-17943</strain>
    </source>
</reference>
<dbReference type="GO" id="GO:0030246">
    <property type="term" value="F:carbohydrate binding"/>
    <property type="evidence" value="ECO:0007669"/>
    <property type="project" value="UniProtKB-KW"/>
</dbReference>
<keyword evidence="2" id="KW-0732">Signal</keyword>
<evidence type="ECO:0000256" key="1">
    <source>
        <dbReference type="SAM" id="MobiDB-lite"/>
    </source>
</evidence>
<evidence type="ECO:0000259" key="3">
    <source>
        <dbReference type="PROSITE" id="PS51762"/>
    </source>
</evidence>
<keyword evidence="5" id="KW-1185">Reference proteome</keyword>
<dbReference type="PANTHER" id="PTHR38121:SF4">
    <property type="entry name" value="GH16 DOMAIN-CONTAINING PROTEIN-RELATED"/>
    <property type="match status" value="1"/>
</dbReference>
<dbReference type="STRING" id="4999.A0A1Y1U854"/>
<feature type="chain" id="PRO_5012010934" evidence="2">
    <location>
        <begin position="22"/>
        <end position="367"/>
    </location>
</feature>
<dbReference type="Pfam" id="PF00722">
    <property type="entry name" value="Glyco_hydro_16"/>
    <property type="match status" value="1"/>
</dbReference>
<dbReference type="EMBL" id="NBSH01000015">
    <property type="protein sequence ID" value="ORX34192.1"/>
    <property type="molecule type" value="Genomic_DNA"/>
</dbReference>
<keyword evidence="4" id="KW-0430">Lectin</keyword>
<dbReference type="GO" id="GO:0005975">
    <property type="term" value="P:carbohydrate metabolic process"/>
    <property type="evidence" value="ECO:0007669"/>
    <property type="project" value="InterPro"/>
</dbReference>
<dbReference type="AlphaFoldDB" id="A0A1Y1U854"/>
<dbReference type="InParanoid" id="A0A1Y1U854"/>
<evidence type="ECO:0000313" key="5">
    <source>
        <dbReference type="Proteomes" id="UP000193218"/>
    </source>
</evidence>
<organism evidence="4 5">
    <name type="scientific">Kockovaella imperatae</name>
    <dbReference type="NCBI Taxonomy" id="4999"/>
    <lineage>
        <taxon>Eukaryota</taxon>
        <taxon>Fungi</taxon>
        <taxon>Dikarya</taxon>
        <taxon>Basidiomycota</taxon>
        <taxon>Agaricomycotina</taxon>
        <taxon>Tremellomycetes</taxon>
        <taxon>Tremellales</taxon>
        <taxon>Cuniculitremaceae</taxon>
        <taxon>Kockovaella</taxon>
    </lineage>
</organism>
<evidence type="ECO:0000256" key="2">
    <source>
        <dbReference type="SAM" id="SignalP"/>
    </source>
</evidence>
<protein>
    <submittedName>
        <fullName evidence="4">Concanavalin A-like lectin/glucanase domain-containing protein</fullName>
    </submittedName>
</protein>
<feature type="domain" description="GH16" evidence="3">
    <location>
        <begin position="86"/>
        <end position="348"/>
    </location>
</feature>
<dbReference type="GO" id="GO:0004553">
    <property type="term" value="F:hydrolase activity, hydrolyzing O-glycosyl compounds"/>
    <property type="evidence" value="ECO:0007669"/>
    <property type="project" value="InterPro"/>
</dbReference>
<dbReference type="CDD" id="cd00413">
    <property type="entry name" value="Glyco_hydrolase_16"/>
    <property type="match status" value="1"/>
</dbReference>
<comment type="caution">
    <text evidence="4">The sequence shown here is derived from an EMBL/GenBank/DDBJ whole genome shotgun (WGS) entry which is preliminary data.</text>
</comment>
<accession>A0A1Y1U854</accession>
<dbReference type="PANTHER" id="PTHR38121">
    <property type="entry name" value="GH16 DOMAIN-CONTAINING PROTEIN"/>
    <property type="match status" value="1"/>
</dbReference>
<dbReference type="Proteomes" id="UP000193218">
    <property type="component" value="Unassembled WGS sequence"/>
</dbReference>
<dbReference type="Gene3D" id="2.60.120.200">
    <property type="match status" value="1"/>
</dbReference>
<feature type="region of interest" description="Disordered" evidence="1">
    <location>
        <begin position="27"/>
        <end position="95"/>
    </location>
</feature>
<dbReference type="InterPro" id="IPR013320">
    <property type="entry name" value="ConA-like_dom_sf"/>
</dbReference>
<name>A0A1Y1U854_9TREE</name>
<proteinExistence type="predicted"/>
<sequence>MLYISSPLALSLATLLALTHAKECGRPSRSIALDQRPMTSGFRPPRSSNFAPASSNSARGRPSSVDSGASTTSSTAPRSSSSPSSSSSTTSPPPPSCDCGYILSTYGDAYFPYHRSINFEALPSGILSSANALNDLGLTIFDGQAMGGTGPDGTRSVCDLQNLAIDTDKALTFTVPGGQPAGGQISAAEVYSSDEFLHGVFMGSMKFDQTPGTCQSMFTYQAGTGNDEQDIEVIGQTIFDRGDNGTPAGVQLTNWDPNDSSNTVNDNVILPFPEDPTTSYHNYTIAWLPSGTKYYFDGGPLDSPTKYTSINPSKLIFNHWTNGDKGFTAGPPTQDVVFKVRALDWYYATPGQQDVLAGCTMDQACRV</sequence>
<dbReference type="RefSeq" id="XP_021868470.1">
    <property type="nucleotide sequence ID" value="XM_022018654.1"/>
</dbReference>
<dbReference type="InterPro" id="IPR000757">
    <property type="entry name" value="Beta-glucanase-like"/>
</dbReference>
<feature type="signal peptide" evidence="2">
    <location>
        <begin position="1"/>
        <end position="21"/>
    </location>
</feature>
<dbReference type="GeneID" id="33560463"/>
<feature type="compositionally biased region" description="Low complexity" evidence="1">
    <location>
        <begin position="43"/>
        <end position="90"/>
    </location>
</feature>
<gene>
    <name evidence="4" type="ORF">BD324DRAFT_653464</name>
</gene>